<dbReference type="RefSeq" id="WP_184054810.1">
    <property type="nucleotide sequence ID" value="NZ_JACIJK010000002.1"/>
</dbReference>
<sequence length="466" mass="50675">MLRLALAAAAALSPLPALAQEITPDEAQRIDAAVQKALASTGTPSASVAIVRGGRIVLAKAYDKASESIPQSRPDLPYQIASVSKQFTAAAMLLLQRDGKLSLDDTVAKYVPGITGGDTITLRQLLSHTSGLQDYWPQDYSFAAMEKPTTPQGIVDRWAKKPLDFAPGTQWQYSNTGYVVAGLVIEKVAGEPLLSFLQRRVFKPLQITAMDQDLAVGQRYPQGYHRYALGPVRVEKPAARGWLFAAGELAMSPSDLARWDIARMNRQLLTPAEWQAQETAVKLSNGKDTGYGLGVQVGTENGRAQVEHSGEAVGFLSENVVYPDDKAAVVVLTNSDFGNAFTTIAEDITKIVLPAKADTTSADEVAKTVQARRLFDQLRTGTLDPRLLTDDARYYFTKEAQSDYKASLSALGEPAKFEAGRGPRLRGGFVNRNYKVTYGDRTLNVITYAEPGDNGRYEQFLVQPAL</sequence>
<evidence type="ECO:0000313" key="4">
    <source>
        <dbReference type="Proteomes" id="UP000546200"/>
    </source>
</evidence>
<evidence type="ECO:0000259" key="2">
    <source>
        <dbReference type="Pfam" id="PF00144"/>
    </source>
</evidence>
<dbReference type="AlphaFoldDB" id="A0A7W9BB24"/>
<dbReference type="SUPFAM" id="SSF56601">
    <property type="entry name" value="beta-lactamase/transpeptidase-like"/>
    <property type="match status" value="1"/>
</dbReference>
<evidence type="ECO:0000313" key="3">
    <source>
        <dbReference type="EMBL" id="MBB5713940.1"/>
    </source>
</evidence>
<dbReference type="PANTHER" id="PTHR46825:SF9">
    <property type="entry name" value="BETA-LACTAMASE-RELATED DOMAIN-CONTAINING PROTEIN"/>
    <property type="match status" value="1"/>
</dbReference>
<keyword evidence="4" id="KW-1185">Reference proteome</keyword>
<organism evidence="3 4">
    <name type="scientific">Sphingomonas aerophila</name>
    <dbReference type="NCBI Taxonomy" id="1344948"/>
    <lineage>
        <taxon>Bacteria</taxon>
        <taxon>Pseudomonadati</taxon>
        <taxon>Pseudomonadota</taxon>
        <taxon>Alphaproteobacteria</taxon>
        <taxon>Sphingomonadales</taxon>
        <taxon>Sphingomonadaceae</taxon>
        <taxon>Sphingomonas</taxon>
    </lineage>
</organism>
<feature type="signal peptide" evidence="1">
    <location>
        <begin position="1"/>
        <end position="19"/>
    </location>
</feature>
<proteinExistence type="predicted"/>
<dbReference type="InterPro" id="IPR012338">
    <property type="entry name" value="Beta-lactam/transpept-like"/>
</dbReference>
<keyword evidence="1" id="KW-0732">Signal</keyword>
<dbReference type="Pfam" id="PF00144">
    <property type="entry name" value="Beta-lactamase"/>
    <property type="match status" value="1"/>
</dbReference>
<name>A0A7W9BB24_9SPHN</name>
<gene>
    <name evidence="3" type="ORF">FHS94_000763</name>
</gene>
<feature type="domain" description="Beta-lactamase-related" evidence="2">
    <location>
        <begin position="30"/>
        <end position="342"/>
    </location>
</feature>
<evidence type="ECO:0000256" key="1">
    <source>
        <dbReference type="SAM" id="SignalP"/>
    </source>
</evidence>
<dbReference type="InterPro" id="IPR050491">
    <property type="entry name" value="AmpC-like"/>
</dbReference>
<dbReference type="EMBL" id="JACIJK010000002">
    <property type="protein sequence ID" value="MBB5713940.1"/>
    <property type="molecule type" value="Genomic_DNA"/>
</dbReference>
<reference evidence="3 4" key="1">
    <citation type="submission" date="2020-08" db="EMBL/GenBank/DDBJ databases">
        <title>Genomic Encyclopedia of Type Strains, Phase IV (KMG-IV): sequencing the most valuable type-strain genomes for metagenomic binning, comparative biology and taxonomic classification.</title>
        <authorList>
            <person name="Goeker M."/>
        </authorList>
    </citation>
    <scope>NUCLEOTIDE SEQUENCE [LARGE SCALE GENOMIC DNA]</scope>
    <source>
        <strain evidence="3 4">DSM 100044</strain>
    </source>
</reference>
<accession>A0A7W9BB24</accession>
<feature type="chain" id="PRO_5030543095" evidence="1">
    <location>
        <begin position="20"/>
        <end position="466"/>
    </location>
</feature>
<dbReference type="Gene3D" id="3.40.710.10">
    <property type="entry name" value="DD-peptidase/beta-lactamase superfamily"/>
    <property type="match status" value="1"/>
</dbReference>
<dbReference type="PANTHER" id="PTHR46825">
    <property type="entry name" value="D-ALANYL-D-ALANINE-CARBOXYPEPTIDASE/ENDOPEPTIDASE AMPH"/>
    <property type="match status" value="1"/>
</dbReference>
<dbReference type="InterPro" id="IPR001466">
    <property type="entry name" value="Beta-lactam-related"/>
</dbReference>
<comment type="caution">
    <text evidence="3">The sequence shown here is derived from an EMBL/GenBank/DDBJ whole genome shotgun (WGS) entry which is preliminary data.</text>
</comment>
<dbReference type="Proteomes" id="UP000546200">
    <property type="component" value="Unassembled WGS sequence"/>
</dbReference>
<protein>
    <submittedName>
        <fullName evidence="3">CubicO group peptidase (Beta-lactamase class C family)</fullName>
    </submittedName>
</protein>